<gene>
    <name evidence="1" type="ORF">CSSPJE1EN2_LOCUS23715</name>
</gene>
<proteinExistence type="predicted"/>
<protein>
    <submittedName>
        <fullName evidence="1">Uncharacterized protein</fullName>
    </submittedName>
</protein>
<dbReference type="Proteomes" id="UP001497522">
    <property type="component" value="Chromosome 9"/>
</dbReference>
<dbReference type="EMBL" id="OZ023710">
    <property type="protein sequence ID" value="CAK9882428.1"/>
    <property type="molecule type" value="Genomic_DNA"/>
</dbReference>
<sequence length="83" mass="9733">MRTYRLSLDEKGSIVVSWRFHCTSTDTYFLKPQQQLKRREEAHRLKRQVEAAAAVQHQWQAGAPSRSNIWNRAHNVLSLSLRS</sequence>
<evidence type="ECO:0000313" key="1">
    <source>
        <dbReference type="EMBL" id="CAK9882428.1"/>
    </source>
</evidence>
<keyword evidence="2" id="KW-1185">Reference proteome</keyword>
<name>A0ABP1C0Y3_9BRYO</name>
<accession>A0ABP1C0Y3</accession>
<reference evidence="1" key="1">
    <citation type="submission" date="2024-03" db="EMBL/GenBank/DDBJ databases">
        <authorList>
            <consortium name="ELIXIR-Norway"/>
            <consortium name="Elixir Norway"/>
        </authorList>
    </citation>
    <scope>NUCLEOTIDE SEQUENCE</scope>
</reference>
<evidence type="ECO:0000313" key="2">
    <source>
        <dbReference type="Proteomes" id="UP001497522"/>
    </source>
</evidence>
<organism evidence="1 2">
    <name type="scientific">Sphagnum jensenii</name>
    <dbReference type="NCBI Taxonomy" id="128206"/>
    <lineage>
        <taxon>Eukaryota</taxon>
        <taxon>Viridiplantae</taxon>
        <taxon>Streptophyta</taxon>
        <taxon>Embryophyta</taxon>
        <taxon>Bryophyta</taxon>
        <taxon>Sphagnophytina</taxon>
        <taxon>Sphagnopsida</taxon>
        <taxon>Sphagnales</taxon>
        <taxon>Sphagnaceae</taxon>
        <taxon>Sphagnum</taxon>
    </lineage>
</organism>